<reference evidence="2" key="1">
    <citation type="submission" date="2016-10" db="EMBL/GenBank/DDBJ databases">
        <title>Sequence of Gallionella enrichment culture.</title>
        <authorList>
            <person name="Poehlein A."/>
            <person name="Muehling M."/>
            <person name="Daniel R."/>
        </authorList>
    </citation>
    <scope>NUCLEOTIDE SEQUENCE</scope>
</reference>
<sequence>MLFVRLVRLVLRLKPDVIQTWLLQMDILGGLAALLTNTPWLLREPVSGLFWTGGLKTRLRRWIGVRADAIVSNSAGGDAYWADVKPAAQRFVIGNVVPMDEIAAVPKAPDRSLGFSDTRPIIMSAGRLDEQKNFEVMIRGLAKVLDQTGAGAVIFGEGPLRGRLEVVIRDCGMQEKILLPGTVPSIWGALKSARIFISLSRYEGHPNVVLEAMACGCPLIVSDIPSHREFLDETTAVFVAQYEDPGAVASAILEVLENTEATSMRSRAARARLNLGYSVATISGKYESVYETVLARRERKPSVEE</sequence>
<feature type="domain" description="Glycosyl transferase family 1" evidence="1">
    <location>
        <begin position="111"/>
        <end position="271"/>
    </location>
</feature>
<dbReference type="PANTHER" id="PTHR12526">
    <property type="entry name" value="GLYCOSYLTRANSFERASE"/>
    <property type="match status" value="1"/>
</dbReference>
<gene>
    <name evidence="2" type="primary">pglJ_4</name>
    <name evidence="2" type="ORF">GALL_537520</name>
</gene>
<dbReference type="GO" id="GO:0016757">
    <property type="term" value="F:glycosyltransferase activity"/>
    <property type="evidence" value="ECO:0007669"/>
    <property type="project" value="UniProtKB-KW"/>
</dbReference>
<dbReference type="EC" id="2.4.1.291" evidence="2"/>
<dbReference type="InterPro" id="IPR001296">
    <property type="entry name" value="Glyco_trans_1"/>
</dbReference>
<dbReference type="Gene3D" id="3.40.50.2000">
    <property type="entry name" value="Glycogen Phosphorylase B"/>
    <property type="match status" value="2"/>
</dbReference>
<evidence type="ECO:0000313" key="2">
    <source>
        <dbReference type="EMBL" id="OIQ64696.1"/>
    </source>
</evidence>
<dbReference type="EMBL" id="MLJW01007907">
    <property type="protein sequence ID" value="OIQ64696.1"/>
    <property type="molecule type" value="Genomic_DNA"/>
</dbReference>
<keyword evidence="2" id="KW-0808">Transferase</keyword>
<comment type="caution">
    <text evidence="2">The sequence shown here is derived from an EMBL/GenBank/DDBJ whole genome shotgun (WGS) entry which is preliminary data.</text>
</comment>
<organism evidence="2">
    <name type="scientific">mine drainage metagenome</name>
    <dbReference type="NCBI Taxonomy" id="410659"/>
    <lineage>
        <taxon>unclassified sequences</taxon>
        <taxon>metagenomes</taxon>
        <taxon>ecological metagenomes</taxon>
    </lineage>
</organism>
<protein>
    <submittedName>
        <fullName evidence="2">4-alpha-N-acetylgalactosaminyltransferase</fullName>
        <ecNumber evidence="2">2.4.1.291</ecNumber>
    </submittedName>
</protein>
<proteinExistence type="predicted"/>
<dbReference type="Pfam" id="PF00534">
    <property type="entry name" value="Glycos_transf_1"/>
    <property type="match status" value="1"/>
</dbReference>
<evidence type="ECO:0000259" key="1">
    <source>
        <dbReference type="Pfam" id="PF00534"/>
    </source>
</evidence>
<name>A0A1J5P247_9ZZZZ</name>
<dbReference type="SUPFAM" id="SSF53756">
    <property type="entry name" value="UDP-Glycosyltransferase/glycogen phosphorylase"/>
    <property type="match status" value="1"/>
</dbReference>
<accession>A0A1J5P247</accession>
<keyword evidence="2" id="KW-0328">Glycosyltransferase</keyword>
<dbReference type="AlphaFoldDB" id="A0A1J5P247"/>